<feature type="transmembrane region" description="Helical" evidence="5">
    <location>
        <begin position="636"/>
        <end position="655"/>
    </location>
</feature>
<feature type="transmembrane region" description="Helical" evidence="5">
    <location>
        <begin position="751"/>
        <end position="772"/>
    </location>
</feature>
<feature type="transmembrane region" description="Helical" evidence="5">
    <location>
        <begin position="555"/>
        <end position="576"/>
    </location>
</feature>
<evidence type="ECO:0000313" key="9">
    <source>
        <dbReference type="Proteomes" id="UP000095300"/>
    </source>
</evidence>
<dbReference type="InterPro" id="IPR017981">
    <property type="entry name" value="GPCR_2-like_7TM"/>
</dbReference>
<evidence type="ECO:0000256" key="5">
    <source>
        <dbReference type="SAM" id="Phobius"/>
    </source>
</evidence>
<sequence>MKISVYLILLYFSSIIKAEQWCTRDIYDTLFWKNSQEDLHVLVLWFPVRESMHSNLTMCSSAKGQPIQRHCMHNYESPTANATWTEIDKNETILECTSIINYCFPMSFKHVFMSKNKVVSNHTNSWLPGQLGEYSRTKDLCLLENGLPLTRKCIYNPLEHVADWERRNMSNTICLRDTNQHIVTHDLDVLYKEVQQQDRDPMQDNPKAINKLADILTKENTVRIAADLRISTSILKEITTTDQQPEMVPKILAATDLLLKSNESVVTTSVELGTPTQLIKTVDNYVDKMANVIMANSKCPANPSGVIKIIKDLVNIFYINPLCSNISGIAFYNFENPNLKRNFGNSLFYDSDSKKFYRYLYLNQSQEDFSQDGDIEAAVYLPEEVYKKIVNDADRGMKMETMVISLYRTPNFFIDETINRTKAENIVLKLSIPNFKAELPGNIPQIFQRPHTNDTEQPQCVSWDLKTWISSGFALSIHKNLVLCHTKSITSFGAILGLHRGQNVNTSTKVLTVMMDIAQDFVSLLGCCLSLIGLCCIWITAMCCKRWRSDSSNKFLLNMCLVLTLLMSYFLFINLPDLRNRVVNVENLQHCIIEGAFLQYIILVLFLWMLFLAILQYQRYVTVVAVRRSAHFMVNYMLTAWSVPIIPTALVILFDNKSYTPLGTGDAAICYPTGLSFYITVLLPISLMSLANLTIFVYILCSLRNSMSKFHHTEQKKKLEIQVRLSILLFFLLGISWLFGILAHVDTSHVLSMLFCLTSTLQGFVLFVYFVVIDKIARDSWLGFFSGRDYYTLENSSTATSPPISPPLSISYSKKRFTF</sequence>
<dbReference type="GO" id="GO:0007166">
    <property type="term" value="P:cell surface receptor signaling pathway"/>
    <property type="evidence" value="ECO:0007669"/>
    <property type="project" value="InterPro"/>
</dbReference>
<dbReference type="PANTHER" id="PTHR45692:SF1">
    <property type="entry name" value="G-PROTEIN COUPLED RECEPTORS FAMILY 2 PROFILE 2 DOMAIN-CONTAINING PROTEIN"/>
    <property type="match status" value="1"/>
</dbReference>
<protein>
    <recommendedName>
        <fullName evidence="7">G-protein coupled receptors family 2 profile 2 domain-containing protein</fullName>
    </recommendedName>
</protein>
<feature type="chain" id="PRO_5009326058" description="G-protein coupled receptors family 2 profile 2 domain-containing protein" evidence="6">
    <location>
        <begin position="19"/>
        <end position="819"/>
    </location>
</feature>
<dbReference type="CDD" id="cd15040">
    <property type="entry name" value="7tmB2_Adhesion"/>
    <property type="match status" value="1"/>
</dbReference>
<evidence type="ECO:0000313" key="8">
    <source>
        <dbReference type="EnsemblMetazoa" id="SCAU004812-PA"/>
    </source>
</evidence>
<dbReference type="STRING" id="35570.A0A1I8P4U3"/>
<dbReference type="InterPro" id="IPR046338">
    <property type="entry name" value="GAIN_dom_sf"/>
</dbReference>
<keyword evidence="2 5" id="KW-0812">Transmembrane</keyword>
<keyword evidence="9" id="KW-1185">Reference proteome</keyword>
<dbReference type="EnsemblMetazoa" id="SCAU004812-RA">
    <property type="protein sequence ID" value="SCAU004812-PA"/>
    <property type="gene ID" value="SCAU004812"/>
</dbReference>
<dbReference type="Proteomes" id="UP000095300">
    <property type="component" value="Unassembled WGS sequence"/>
</dbReference>
<dbReference type="InterPro" id="IPR000832">
    <property type="entry name" value="GPCR_2_secretin-like"/>
</dbReference>
<name>A0A1I8P4U3_STOCA</name>
<dbReference type="SUPFAM" id="SSF81321">
    <property type="entry name" value="Family A G protein-coupled receptor-like"/>
    <property type="match status" value="1"/>
</dbReference>
<dbReference type="Gene3D" id="2.60.220.50">
    <property type="match status" value="1"/>
</dbReference>
<evidence type="ECO:0000256" key="3">
    <source>
        <dbReference type="ARBA" id="ARBA00022989"/>
    </source>
</evidence>
<keyword evidence="4 5" id="KW-0472">Membrane</keyword>
<feature type="domain" description="G-protein coupled receptors family 2 profile 2" evidence="7">
    <location>
        <begin position="519"/>
        <end position="774"/>
    </location>
</feature>
<feature type="signal peptide" evidence="6">
    <location>
        <begin position="1"/>
        <end position="18"/>
    </location>
</feature>
<dbReference type="OrthoDB" id="10037534at2759"/>
<feature type="transmembrane region" description="Helical" evidence="5">
    <location>
        <begin position="721"/>
        <end position="745"/>
    </location>
</feature>
<evidence type="ECO:0000256" key="6">
    <source>
        <dbReference type="SAM" id="SignalP"/>
    </source>
</evidence>
<accession>A0A1I8P4U3</accession>
<dbReference type="AlphaFoldDB" id="A0A1I8P4U3"/>
<evidence type="ECO:0000256" key="4">
    <source>
        <dbReference type="ARBA" id="ARBA00023136"/>
    </source>
</evidence>
<keyword evidence="6" id="KW-0732">Signal</keyword>
<feature type="transmembrane region" description="Helical" evidence="5">
    <location>
        <begin position="596"/>
        <end position="615"/>
    </location>
</feature>
<organism evidence="8 9">
    <name type="scientific">Stomoxys calcitrans</name>
    <name type="common">Stable fly</name>
    <name type="synonym">Conops calcitrans</name>
    <dbReference type="NCBI Taxonomy" id="35570"/>
    <lineage>
        <taxon>Eukaryota</taxon>
        <taxon>Metazoa</taxon>
        <taxon>Ecdysozoa</taxon>
        <taxon>Arthropoda</taxon>
        <taxon>Hexapoda</taxon>
        <taxon>Insecta</taxon>
        <taxon>Pterygota</taxon>
        <taxon>Neoptera</taxon>
        <taxon>Endopterygota</taxon>
        <taxon>Diptera</taxon>
        <taxon>Brachycera</taxon>
        <taxon>Muscomorpha</taxon>
        <taxon>Muscoidea</taxon>
        <taxon>Muscidae</taxon>
        <taxon>Stomoxys</taxon>
    </lineage>
</organism>
<comment type="subcellular location">
    <subcellularLocation>
        <location evidence="1">Membrane</location>
        <topology evidence="1">Multi-pass membrane protein</topology>
    </subcellularLocation>
</comment>
<feature type="transmembrane region" description="Helical" evidence="5">
    <location>
        <begin position="521"/>
        <end position="543"/>
    </location>
</feature>
<dbReference type="Gene3D" id="1.20.1070.10">
    <property type="entry name" value="Rhodopsin 7-helix transmembrane proteins"/>
    <property type="match status" value="1"/>
</dbReference>
<dbReference type="PANTHER" id="PTHR45692">
    <property type="entry name" value="G_PROTEIN_RECEP_F2_4 DOMAIN-CONTAINING PROTEIN"/>
    <property type="match status" value="1"/>
</dbReference>
<feature type="transmembrane region" description="Helical" evidence="5">
    <location>
        <begin position="675"/>
        <end position="700"/>
    </location>
</feature>
<reference evidence="8" key="1">
    <citation type="submission" date="2020-05" db="UniProtKB">
        <authorList>
            <consortium name="EnsemblMetazoa"/>
        </authorList>
    </citation>
    <scope>IDENTIFICATION</scope>
    <source>
        <strain evidence="8">USDA</strain>
    </source>
</reference>
<evidence type="ECO:0000256" key="2">
    <source>
        <dbReference type="ARBA" id="ARBA00022692"/>
    </source>
</evidence>
<dbReference type="VEuPathDB" id="VectorBase:SCAU004812"/>
<dbReference type="Pfam" id="PF00002">
    <property type="entry name" value="7tm_2"/>
    <property type="match status" value="1"/>
</dbReference>
<evidence type="ECO:0000259" key="7">
    <source>
        <dbReference type="PROSITE" id="PS50261"/>
    </source>
</evidence>
<keyword evidence="3 5" id="KW-1133">Transmembrane helix</keyword>
<dbReference type="PROSITE" id="PS50261">
    <property type="entry name" value="G_PROTEIN_RECEP_F2_4"/>
    <property type="match status" value="1"/>
</dbReference>
<evidence type="ECO:0000256" key="1">
    <source>
        <dbReference type="ARBA" id="ARBA00004141"/>
    </source>
</evidence>
<dbReference type="GO" id="GO:0016020">
    <property type="term" value="C:membrane"/>
    <property type="evidence" value="ECO:0007669"/>
    <property type="project" value="UniProtKB-SubCell"/>
</dbReference>
<proteinExistence type="predicted"/>
<gene>
    <name evidence="8" type="primary">106081959</name>
</gene>
<dbReference type="GO" id="GO:0004930">
    <property type="term" value="F:G protein-coupled receptor activity"/>
    <property type="evidence" value="ECO:0007669"/>
    <property type="project" value="InterPro"/>
</dbReference>
<dbReference type="KEGG" id="scac:106081959"/>